<dbReference type="PANTHER" id="PTHR11803">
    <property type="entry name" value="2-IMINOBUTANOATE/2-IMINOPROPANOATE DEAMINASE RIDA"/>
    <property type="match status" value="1"/>
</dbReference>
<reference evidence="1" key="1">
    <citation type="submission" date="2018-05" db="EMBL/GenBank/DDBJ databases">
        <authorList>
            <person name="Lanie J.A."/>
            <person name="Ng W.-L."/>
            <person name="Kazmierczak K.M."/>
            <person name="Andrzejewski T.M."/>
            <person name="Davidsen T.M."/>
            <person name="Wayne K.J."/>
            <person name="Tettelin H."/>
            <person name="Glass J.I."/>
            <person name="Rusch D."/>
            <person name="Podicherti R."/>
            <person name="Tsui H.-C.T."/>
            <person name="Winkler M.E."/>
        </authorList>
    </citation>
    <scope>NUCLEOTIDE SEQUENCE</scope>
</reference>
<name>A0A381SKW8_9ZZZZ</name>
<dbReference type="GO" id="GO:0019239">
    <property type="term" value="F:deaminase activity"/>
    <property type="evidence" value="ECO:0007669"/>
    <property type="project" value="TreeGrafter"/>
</dbReference>
<dbReference type="Pfam" id="PF01042">
    <property type="entry name" value="Ribonuc_L-PSP"/>
    <property type="match status" value="1"/>
</dbReference>
<dbReference type="Gene3D" id="3.30.1330.40">
    <property type="entry name" value="RutC-like"/>
    <property type="match status" value="1"/>
</dbReference>
<accession>A0A381SKW8</accession>
<evidence type="ECO:0008006" key="2">
    <source>
        <dbReference type="Google" id="ProtNLM"/>
    </source>
</evidence>
<gene>
    <name evidence="1" type="ORF">METZ01_LOCUS56928</name>
</gene>
<dbReference type="AlphaFoldDB" id="A0A381SKW8"/>
<sequence length="149" mass="16346">MKKMKILFLGCAALMLIVAGSLFAQDRSYINPRNASDSNVPPFSGAVQTGDTLYISGMIGLVNGQVPDSAAEEARVLLDSIKSTVEEAGMTMDDLVYVQIFCSDVADYDAFNSVYRTYFTQEFPARAFIGVGTLLFNARFEMQSIAVRR</sequence>
<dbReference type="PANTHER" id="PTHR11803:SF39">
    <property type="entry name" value="2-IMINOBUTANOATE_2-IMINOPROPANOATE DEAMINASE"/>
    <property type="match status" value="1"/>
</dbReference>
<dbReference type="EMBL" id="UINC01003184">
    <property type="protein sequence ID" value="SVA04074.1"/>
    <property type="molecule type" value="Genomic_DNA"/>
</dbReference>
<evidence type="ECO:0000313" key="1">
    <source>
        <dbReference type="EMBL" id="SVA04074.1"/>
    </source>
</evidence>
<protein>
    <recommendedName>
        <fullName evidence="2">RidA family protein</fullName>
    </recommendedName>
</protein>
<dbReference type="SUPFAM" id="SSF55298">
    <property type="entry name" value="YjgF-like"/>
    <property type="match status" value="1"/>
</dbReference>
<proteinExistence type="predicted"/>
<dbReference type="CDD" id="cd00448">
    <property type="entry name" value="YjgF_YER057c_UK114_family"/>
    <property type="match status" value="1"/>
</dbReference>
<dbReference type="InterPro" id="IPR035959">
    <property type="entry name" value="RutC-like_sf"/>
</dbReference>
<organism evidence="1">
    <name type="scientific">marine metagenome</name>
    <dbReference type="NCBI Taxonomy" id="408172"/>
    <lineage>
        <taxon>unclassified sequences</taxon>
        <taxon>metagenomes</taxon>
        <taxon>ecological metagenomes</taxon>
    </lineage>
</organism>
<dbReference type="InterPro" id="IPR006175">
    <property type="entry name" value="YjgF/YER057c/UK114"/>
</dbReference>
<dbReference type="GO" id="GO:0005829">
    <property type="term" value="C:cytosol"/>
    <property type="evidence" value="ECO:0007669"/>
    <property type="project" value="TreeGrafter"/>
</dbReference>